<name>A0A8J3Y7E9_9ACTN</name>
<keyword evidence="3" id="KW-1185">Reference proteome</keyword>
<dbReference type="Gene3D" id="3.30.470.30">
    <property type="entry name" value="DNA ligase/mRNA capping enzyme"/>
    <property type="match status" value="1"/>
</dbReference>
<dbReference type="Proteomes" id="UP000652013">
    <property type="component" value="Unassembled WGS sequence"/>
</dbReference>
<accession>A0A8J3Y7E9</accession>
<sequence length="255" mass="27312">MIGMDLRALDLAALNSLTKYPSIPTYHALDPRTGGLLDETVAFTGPVVLTEKVDGTNARIVQLPGGDWLIGSREELLHARGDLIHNPSQGIVDALRPVAEALPPAAALRVWFLELYGGKIGGAARQYTADPARFGWRLFDAFETATPALDRTPQQISAWRDAGGQPYLPEDALTALGADAGLTLTPRLATMDAADLPTSVDKTRALLGDLLPATRVALGGAPAGRSEGVVLRTPDRSVIAKARFADYDRTLKRRR</sequence>
<dbReference type="SUPFAM" id="SSF56091">
    <property type="entry name" value="DNA ligase/mRNA capping enzyme, catalytic domain"/>
    <property type="match status" value="1"/>
</dbReference>
<evidence type="ECO:0000313" key="3">
    <source>
        <dbReference type="Proteomes" id="UP000652013"/>
    </source>
</evidence>
<gene>
    <name evidence="2" type="ORF">Sya03_21060</name>
</gene>
<comment type="caution">
    <text evidence="2">The sequence shown here is derived from an EMBL/GenBank/DDBJ whole genome shotgun (WGS) entry which is preliminary data.</text>
</comment>
<dbReference type="InterPro" id="IPR021122">
    <property type="entry name" value="RNA_ligase_dom_REL/Rnl2"/>
</dbReference>
<proteinExistence type="predicted"/>
<reference evidence="2" key="1">
    <citation type="submission" date="2021-01" db="EMBL/GenBank/DDBJ databases">
        <title>Whole genome shotgun sequence of Spirilliplanes yamanashiensis NBRC 15828.</title>
        <authorList>
            <person name="Komaki H."/>
            <person name="Tamura T."/>
        </authorList>
    </citation>
    <scope>NUCLEOTIDE SEQUENCE</scope>
    <source>
        <strain evidence="2">NBRC 15828</strain>
    </source>
</reference>
<dbReference type="EMBL" id="BOOY01000014">
    <property type="protein sequence ID" value="GIJ02754.1"/>
    <property type="molecule type" value="Genomic_DNA"/>
</dbReference>
<feature type="domain" description="RNA ligase" evidence="1">
    <location>
        <begin position="46"/>
        <end position="242"/>
    </location>
</feature>
<evidence type="ECO:0000259" key="1">
    <source>
        <dbReference type="Pfam" id="PF09414"/>
    </source>
</evidence>
<protein>
    <recommendedName>
        <fullName evidence="1">RNA ligase domain-containing protein</fullName>
    </recommendedName>
</protein>
<dbReference type="AlphaFoldDB" id="A0A8J3Y7E9"/>
<organism evidence="2 3">
    <name type="scientific">Spirilliplanes yamanashiensis</name>
    <dbReference type="NCBI Taxonomy" id="42233"/>
    <lineage>
        <taxon>Bacteria</taxon>
        <taxon>Bacillati</taxon>
        <taxon>Actinomycetota</taxon>
        <taxon>Actinomycetes</taxon>
        <taxon>Micromonosporales</taxon>
        <taxon>Micromonosporaceae</taxon>
        <taxon>Spirilliplanes</taxon>
    </lineage>
</organism>
<evidence type="ECO:0000313" key="2">
    <source>
        <dbReference type="EMBL" id="GIJ02754.1"/>
    </source>
</evidence>
<dbReference type="Pfam" id="PF09414">
    <property type="entry name" value="RNA_ligase"/>
    <property type="match status" value="1"/>
</dbReference>